<dbReference type="PANTHER" id="PTHR10322:SF23">
    <property type="entry name" value="DNA POLYMERASE DELTA CATALYTIC SUBUNIT"/>
    <property type="match status" value="1"/>
</dbReference>
<evidence type="ECO:0000259" key="13">
    <source>
        <dbReference type="Pfam" id="PF03104"/>
    </source>
</evidence>
<dbReference type="GeneID" id="65555644"/>
<keyword evidence="15" id="KW-1185">Reference proteome</keyword>
<evidence type="ECO:0000313" key="15">
    <source>
        <dbReference type="Proteomes" id="UP000694036"/>
    </source>
</evidence>
<keyword evidence="7" id="KW-0238">DNA-binding</keyword>
<protein>
    <recommendedName>
        <fullName evidence="9">DNA polymerase 3</fullName>
        <ecNumber evidence="2">2.7.7.7</ecNumber>
    </recommendedName>
    <alternativeName>
        <fullName evidence="10">DNA polymerase B3</fullName>
    </alternativeName>
    <alternativeName>
        <fullName evidence="11">DNA polymerase III</fullName>
    </alternativeName>
</protein>
<evidence type="ECO:0000256" key="8">
    <source>
        <dbReference type="ARBA" id="ARBA00049244"/>
    </source>
</evidence>
<keyword evidence="4 14" id="KW-0548">Nucleotidyltransferase</keyword>
<evidence type="ECO:0000256" key="10">
    <source>
        <dbReference type="ARBA" id="ARBA00076174"/>
    </source>
</evidence>
<keyword evidence="6" id="KW-0239">DNA-directed DNA polymerase</keyword>
<dbReference type="GO" id="GO:0000166">
    <property type="term" value="F:nucleotide binding"/>
    <property type="evidence" value="ECO:0007669"/>
    <property type="project" value="InterPro"/>
</dbReference>
<dbReference type="FunFam" id="3.30.420.10:FF:000273">
    <property type="entry name" value="DNA polymerase 3"/>
    <property type="match status" value="1"/>
</dbReference>
<dbReference type="Pfam" id="PF00136">
    <property type="entry name" value="DNA_pol_B"/>
    <property type="match status" value="2"/>
</dbReference>
<dbReference type="CDD" id="cd05781">
    <property type="entry name" value="DNA_polB_B3_exo"/>
    <property type="match status" value="1"/>
</dbReference>
<dbReference type="RefSeq" id="WP_218259069.1">
    <property type="nucleotide sequence ID" value="NZ_CP077713.1"/>
</dbReference>
<dbReference type="PANTHER" id="PTHR10322">
    <property type="entry name" value="DNA POLYMERASE CATALYTIC SUBUNIT"/>
    <property type="match status" value="1"/>
</dbReference>
<evidence type="ECO:0000256" key="11">
    <source>
        <dbReference type="ARBA" id="ARBA00077740"/>
    </source>
</evidence>
<evidence type="ECO:0000256" key="4">
    <source>
        <dbReference type="ARBA" id="ARBA00022695"/>
    </source>
</evidence>
<evidence type="ECO:0000256" key="3">
    <source>
        <dbReference type="ARBA" id="ARBA00022679"/>
    </source>
</evidence>
<comment type="catalytic activity">
    <reaction evidence="8">
        <text>DNA(n) + a 2'-deoxyribonucleoside 5'-triphosphate = DNA(n+1) + diphosphate</text>
        <dbReference type="Rhea" id="RHEA:22508"/>
        <dbReference type="Rhea" id="RHEA-COMP:17339"/>
        <dbReference type="Rhea" id="RHEA-COMP:17340"/>
        <dbReference type="ChEBI" id="CHEBI:33019"/>
        <dbReference type="ChEBI" id="CHEBI:61560"/>
        <dbReference type="ChEBI" id="CHEBI:173112"/>
        <dbReference type="EC" id="2.7.7.7"/>
    </reaction>
</comment>
<dbReference type="GO" id="GO:0006261">
    <property type="term" value="P:DNA-templated DNA replication"/>
    <property type="evidence" value="ECO:0007669"/>
    <property type="project" value="TreeGrafter"/>
</dbReference>
<dbReference type="InterPro" id="IPR050240">
    <property type="entry name" value="DNA_pol_type-B"/>
</dbReference>
<dbReference type="SMART" id="SM00486">
    <property type="entry name" value="POLBc"/>
    <property type="match status" value="1"/>
</dbReference>
<evidence type="ECO:0000256" key="1">
    <source>
        <dbReference type="ARBA" id="ARBA00005755"/>
    </source>
</evidence>
<accession>A0A8F5GXW8</accession>
<reference evidence="14 15" key="1">
    <citation type="journal article" date="2021" name="Environ. Microbiol.">
        <title>New insights into the diversity and evolution of the archaeal mobilome from three complete genomes of Saccharolobus shibatae.</title>
        <authorList>
            <person name="Medvedeva S."/>
            <person name="Brandt D."/>
            <person name="Cvirkaite-Krupovic V."/>
            <person name="Liu Y."/>
            <person name="Severinov K."/>
            <person name="Ishino S."/>
            <person name="Ishino Y."/>
            <person name="Prangishvili D."/>
            <person name="Kalinowski J."/>
            <person name="Krupovic M."/>
        </authorList>
    </citation>
    <scope>NUCLEOTIDE SEQUENCE [LARGE SCALE GENOMIC DNA]</scope>
    <source>
        <strain evidence="14 15">S38A</strain>
    </source>
</reference>
<keyword evidence="5" id="KW-0235">DNA replication</keyword>
<dbReference type="EMBL" id="CP077713">
    <property type="protein sequence ID" value="QXJ33643.1"/>
    <property type="molecule type" value="Genomic_DNA"/>
</dbReference>
<dbReference type="InterPro" id="IPR006172">
    <property type="entry name" value="DNA-dir_DNA_pol_B"/>
</dbReference>
<keyword evidence="3 14" id="KW-0808">Transferase</keyword>
<comment type="similarity">
    <text evidence="1">Belongs to the DNA polymerase type-B family.</text>
</comment>
<name>A0A8F5GXW8_9CREN</name>
<dbReference type="AlphaFoldDB" id="A0A8F5GXW8"/>
<organism evidence="14 15">
    <name type="scientific">Saccharolobus shibatae</name>
    <dbReference type="NCBI Taxonomy" id="2286"/>
    <lineage>
        <taxon>Archaea</taxon>
        <taxon>Thermoproteota</taxon>
        <taxon>Thermoprotei</taxon>
        <taxon>Sulfolobales</taxon>
        <taxon>Sulfolobaceae</taxon>
        <taxon>Saccharolobus</taxon>
    </lineage>
</organism>
<evidence type="ECO:0000256" key="9">
    <source>
        <dbReference type="ARBA" id="ARBA00074101"/>
    </source>
</evidence>
<evidence type="ECO:0000259" key="12">
    <source>
        <dbReference type="Pfam" id="PF00136"/>
    </source>
</evidence>
<feature type="domain" description="DNA-directed DNA polymerase family B exonuclease" evidence="13">
    <location>
        <begin position="108"/>
        <end position="300"/>
    </location>
</feature>
<evidence type="ECO:0000256" key="7">
    <source>
        <dbReference type="ARBA" id="ARBA00023125"/>
    </source>
</evidence>
<dbReference type="GO" id="GO:0003677">
    <property type="term" value="F:DNA binding"/>
    <property type="evidence" value="ECO:0007669"/>
    <property type="project" value="UniProtKB-KW"/>
</dbReference>
<evidence type="ECO:0000313" key="14">
    <source>
        <dbReference type="EMBL" id="QXJ33643.1"/>
    </source>
</evidence>
<dbReference type="EC" id="2.7.7.7" evidence="2"/>
<gene>
    <name evidence="14" type="ORF">J5U22_00185</name>
</gene>
<dbReference type="Pfam" id="PF03104">
    <property type="entry name" value="DNA_pol_B_exo1"/>
    <property type="match status" value="1"/>
</dbReference>
<dbReference type="Proteomes" id="UP000694036">
    <property type="component" value="Chromosome"/>
</dbReference>
<evidence type="ECO:0000256" key="5">
    <source>
        <dbReference type="ARBA" id="ARBA00022705"/>
    </source>
</evidence>
<dbReference type="InterPro" id="IPR006133">
    <property type="entry name" value="DNA-dir_DNA_pol_B_exonuc"/>
</dbReference>
<dbReference type="InterPro" id="IPR006134">
    <property type="entry name" value="DNA-dir_DNA_pol_B_multi_dom"/>
</dbReference>
<feature type="domain" description="DNA-directed DNA polymerase family B multifunctional" evidence="12">
    <location>
        <begin position="560"/>
        <end position="737"/>
    </location>
</feature>
<dbReference type="GO" id="GO:0003887">
    <property type="term" value="F:DNA-directed DNA polymerase activity"/>
    <property type="evidence" value="ECO:0007669"/>
    <property type="project" value="UniProtKB-KW"/>
</dbReference>
<feature type="domain" description="DNA-directed DNA polymerase family B multifunctional" evidence="12">
    <location>
        <begin position="374"/>
        <end position="453"/>
    </location>
</feature>
<proteinExistence type="inferred from homology"/>
<evidence type="ECO:0000256" key="6">
    <source>
        <dbReference type="ARBA" id="ARBA00022932"/>
    </source>
</evidence>
<evidence type="ECO:0000256" key="2">
    <source>
        <dbReference type="ARBA" id="ARBA00012417"/>
    </source>
</evidence>
<sequence>MIKDFFILDFSYEIKDNIPLIYIWSIDDEGNSCVVVERNFKPYFYVVYEGNGDEIIENIRKNCEVLLITKVKRKYLGNVVDALLVQTFTPTQIKRCREKISRINGIKSIFDADIRFTMRYSIDFDLRPFTWFKAEVSEVKLEGFRAKKVYILDKILSHYEGKIPELRAIGIDFQIYSKYGSLNPRKDPIVVLSLWSKEGSMQFSLDESMDDLKIIRKFVDYILNYDPDIIYVFDIDVFHWKYITERANSLGVKIDIGRKIGSEVSQGTYGHYSISGRLNVDLVGLLMNERLTGHIDLIEVANYLGISPKRDSLNWYEISRYWDDEKNRDLVKQYSLENAKSIYLLGNFLLSPYSELVKIIGLPLDKLSVASWGNRIEASLIRTAAKSEELIPIRMDNPNRSSKIKKTVIEPKIGIYSDVYVLDISSVYLSVIRKFNISPDTLVKGQCDDCYVSTISNYKFKKEPSGLYKTFLEELSNIQDTRKLKVIEELMSSFYDYIHWINSRWYSREIASAVDELSYEIVKLVIDLIKNSGFEVILANDLLVFVKGGSGDKLNELIFKINSLYDLNLKVRKIYRSLLILGNDRYAGLLEGDKIDIARIGKEDMDLCELVRNVKRKVVEEILISKDVKKAVKLVKSTVIKLRRGEFDIGELITWVHIGKDLSEYDKQLPFVVAARKAIQSGYLISKDSRIGYLIVKGHGSVHDRAEPFFFVKEKNRIDIEYYVDQLLRESLKVLTPLGVSEESLKKTNITDILDMFGASKKK</sequence>